<organism evidence="1 2">
    <name type="scientific">Nonomuraea longicatena</name>
    <dbReference type="NCBI Taxonomy" id="83682"/>
    <lineage>
        <taxon>Bacteria</taxon>
        <taxon>Bacillati</taxon>
        <taxon>Actinomycetota</taxon>
        <taxon>Actinomycetes</taxon>
        <taxon>Streptosporangiales</taxon>
        <taxon>Streptosporangiaceae</taxon>
        <taxon>Nonomuraea</taxon>
    </lineage>
</organism>
<accession>A0ABN1QI85</accession>
<dbReference type="Proteomes" id="UP001501578">
    <property type="component" value="Unassembled WGS sequence"/>
</dbReference>
<proteinExistence type="predicted"/>
<sequence length="83" mass="9231">MLLRWWPQEHVREPVDRLDVLAGIGSSVIGPAARREAAAVLRRLYLPEEALFSPVRPGDAGHMDTPLPVCIQELMARLVGSIY</sequence>
<gene>
    <name evidence="1" type="ORF">GCM10009560_56150</name>
</gene>
<name>A0ABN1QI85_9ACTN</name>
<reference evidence="1 2" key="1">
    <citation type="journal article" date="2019" name="Int. J. Syst. Evol. Microbiol.">
        <title>The Global Catalogue of Microorganisms (GCM) 10K type strain sequencing project: providing services to taxonomists for standard genome sequencing and annotation.</title>
        <authorList>
            <consortium name="The Broad Institute Genomics Platform"/>
            <consortium name="The Broad Institute Genome Sequencing Center for Infectious Disease"/>
            <person name="Wu L."/>
            <person name="Ma J."/>
        </authorList>
    </citation>
    <scope>NUCLEOTIDE SEQUENCE [LARGE SCALE GENOMIC DNA]</scope>
    <source>
        <strain evidence="1 2">JCM 11136</strain>
    </source>
</reference>
<dbReference type="EMBL" id="BAAAHQ010000035">
    <property type="protein sequence ID" value="GAA0943060.1"/>
    <property type="molecule type" value="Genomic_DNA"/>
</dbReference>
<evidence type="ECO:0000313" key="2">
    <source>
        <dbReference type="Proteomes" id="UP001501578"/>
    </source>
</evidence>
<keyword evidence="2" id="KW-1185">Reference proteome</keyword>
<protein>
    <submittedName>
        <fullName evidence="1">Uncharacterized protein</fullName>
    </submittedName>
</protein>
<evidence type="ECO:0000313" key="1">
    <source>
        <dbReference type="EMBL" id="GAA0943060.1"/>
    </source>
</evidence>
<comment type="caution">
    <text evidence="1">The sequence shown here is derived from an EMBL/GenBank/DDBJ whole genome shotgun (WGS) entry which is preliminary data.</text>
</comment>